<dbReference type="EMBL" id="BAAAGX010000016">
    <property type="protein sequence ID" value="GAA0253787.1"/>
    <property type="molecule type" value="Genomic_DNA"/>
</dbReference>
<reference evidence="1 2" key="1">
    <citation type="journal article" date="2019" name="Int. J. Syst. Evol. Microbiol.">
        <title>The Global Catalogue of Microorganisms (GCM) 10K type strain sequencing project: providing services to taxonomists for standard genome sequencing and annotation.</title>
        <authorList>
            <consortium name="The Broad Institute Genomics Platform"/>
            <consortium name="The Broad Institute Genome Sequencing Center for Infectious Disease"/>
            <person name="Wu L."/>
            <person name="Ma J."/>
        </authorList>
    </citation>
    <scope>NUCLEOTIDE SEQUENCE [LARGE SCALE GENOMIC DNA]</scope>
    <source>
        <strain evidence="1 2">JCM 10425</strain>
    </source>
</reference>
<sequence>MTFVISPIPPARLSAMRTSGADDAGAPLAPFTTDEDGAPLRCCLRNARAGERVALVAYRPGGTAGAYREVGPVFVHADACAGYAEPGVYPEAFRPRRQVFRAYDADGRITGGVLIEGADAEPAIEELFADPAVATVHSRNVIHGCYMFTITR</sequence>
<dbReference type="RefSeq" id="WP_344650730.1">
    <property type="nucleotide sequence ID" value="NZ_BAAAGX010000016.1"/>
</dbReference>
<dbReference type="PIRSF" id="PIRSF034110">
    <property type="entry name" value="DUF1203"/>
    <property type="match status" value="1"/>
</dbReference>
<evidence type="ECO:0000313" key="1">
    <source>
        <dbReference type="EMBL" id="GAA0253787.1"/>
    </source>
</evidence>
<comment type="caution">
    <text evidence="1">The sequence shown here is derived from an EMBL/GenBank/DDBJ whole genome shotgun (WGS) entry which is preliminary data.</text>
</comment>
<keyword evidence="2" id="KW-1185">Reference proteome</keyword>
<evidence type="ECO:0000313" key="2">
    <source>
        <dbReference type="Proteomes" id="UP001500967"/>
    </source>
</evidence>
<accession>A0ABN0UKR3</accession>
<organism evidence="1 2">
    <name type="scientific">Cryptosporangium japonicum</name>
    <dbReference type="NCBI Taxonomy" id="80872"/>
    <lineage>
        <taxon>Bacteria</taxon>
        <taxon>Bacillati</taxon>
        <taxon>Actinomycetota</taxon>
        <taxon>Actinomycetes</taxon>
        <taxon>Cryptosporangiales</taxon>
        <taxon>Cryptosporangiaceae</taxon>
        <taxon>Cryptosporangium</taxon>
    </lineage>
</organism>
<dbReference type="InterPro" id="IPR009593">
    <property type="entry name" value="DUF1203"/>
</dbReference>
<name>A0ABN0UKR3_9ACTN</name>
<proteinExistence type="predicted"/>
<dbReference type="Pfam" id="PF06718">
    <property type="entry name" value="DUF1203"/>
    <property type="match status" value="1"/>
</dbReference>
<gene>
    <name evidence="1" type="ORF">GCM10009539_43720</name>
</gene>
<protein>
    <submittedName>
        <fullName evidence="1">DUF1203 domain-containing protein</fullName>
    </submittedName>
</protein>
<dbReference type="Proteomes" id="UP001500967">
    <property type="component" value="Unassembled WGS sequence"/>
</dbReference>